<protein>
    <submittedName>
        <fullName evidence="2">Uncharacterized protein</fullName>
    </submittedName>
</protein>
<gene>
    <name evidence="2" type="ORF">METZ01_LOCUS138844</name>
</gene>
<dbReference type="EMBL" id="UINC01020486">
    <property type="protein sequence ID" value="SVA85990.1"/>
    <property type="molecule type" value="Genomic_DNA"/>
</dbReference>
<feature type="transmembrane region" description="Helical" evidence="1">
    <location>
        <begin position="12"/>
        <end position="33"/>
    </location>
</feature>
<keyword evidence="1" id="KW-0812">Transmembrane</keyword>
<dbReference type="AlphaFoldDB" id="A0A381Z9T2"/>
<dbReference type="Pfam" id="PF11137">
    <property type="entry name" value="DUF2909"/>
    <property type="match status" value="1"/>
</dbReference>
<evidence type="ECO:0000313" key="2">
    <source>
        <dbReference type="EMBL" id="SVA85990.1"/>
    </source>
</evidence>
<evidence type="ECO:0000256" key="1">
    <source>
        <dbReference type="SAM" id="Phobius"/>
    </source>
</evidence>
<feature type="transmembrane region" description="Helical" evidence="1">
    <location>
        <begin position="45"/>
        <end position="64"/>
    </location>
</feature>
<dbReference type="InterPro" id="IPR021313">
    <property type="entry name" value="DUF2909"/>
</dbReference>
<organism evidence="2">
    <name type="scientific">marine metagenome</name>
    <dbReference type="NCBI Taxonomy" id="408172"/>
    <lineage>
        <taxon>unclassified sequences</taxon>
        <taxon>metagenomes</taxon>
        <taxon>ecological metagenomes</taxon>
    </lineage>
</organism>
<sequence>MYTSQLVMIKYFILFLIVAMLLSLFTGGFFLIKDKGQSKRAVYSLGIRVSIAVMLFATILYGLITGQIGPGS</sequence>
<keyword evidence="1" id="KW-1133">Transmembrane helix</keyword>
<proteinExistence type="predicted"/>
<reference evidence="2" key="1">
    <citation type="submission" date="2018-05" db="EMBL/GenBank/DDBJ databases">
        <authorList>
            <person name="Lanie J.A."/>
            <person name="Ng W.-L."/>
            <person name="Kazmierczak K.M."/>
            <person name="Andrzejewski T.M."/>
            <person name="Davidsen T.M."/>
            <person name="Wayne K.J."/>
            <person name="Tettelin H."/>
            <person name="Glass J.I."/>
            <person name="Rusch D."/>
            <person name="Podicherti R."/>
            <person name="Tsui H.-C.T."/>
            <person name="Winkler M.E."/>
        </authorList>
    </citation>
    <scope>NUCLEOTIDE SEQUENCE</scope>
</reference>
<keyword evidence="1" id="KW-0472">Membrane</keyword>
<accession>A0A381Z9T2</accession>
<name>A0A381Z9T2_9ZZZZ</name>